<comment type="similarity">
    <text evidence="1">Belongs to the DadA oxidoreductase family.</text>
</comment>
<dbReference type="GO" id="GO:0008718">
    <property type="term" value="F:D-amino-acid dehydrogenase activity"/>
    <property type="evidence" value="ECO:0007669"/>
    <property type="project" value="TreeGrafter"/>
</dbReference>
<dbReference type="Gene3D" id="3.50.50.60">
    <property type="entry name" value="FAD/NAD(P)-binding domain"/>
    <property type="match status" value="2"/>
</dbReference>
<accession>A0A506U6G1</accession>
<evidence type="ECO:0000313" key="5">
    <source>
        <dbReference type="Proteomes" id="UP000320314"/>
    </source>
</evidence>
<protein>
    <submittedName>
        <fullName evidence="4">FAD-binding oxidoreductase</fullName>
    </submittedName>
</protein>
<comment type="caution">
    <text evidence="4">The sequence shown here is derived from an EMBL/GenBank/DDBJ whole genome shotgun (WGS) entry which is preliminary data.</text>
</comment>
<feature type="domain" description="FAD dependent oxidoreductase" evidence="3">
    <location>
        <begin position="22"/>
        <end position="414"/>
    </location>
</feature>
<reference evidence="4 5" key="1">
    <citation type="submission" date="2019-06" db="EMBL/GenBank/DDBJ databases">
        <authorList>
            <person name="Li M."/>
        </authorList>
    </citation>
    <scope>NUCLEOTIDE SEQUENCE [LARGE SCALE GENOMIC DNA]</scope>
    <source>
        <strain evidence="4 5">BGMRC6574</strain>
    </source>
</reference>
<dbReference type="SUPFAM" id="SSF51905">
    <property type="entry name" value="FAD/NAD(P)-binding domain"/>
    <property type="match status" value="1"/>
</dbReference>
<dbReference type="GO" id="GO:0005886">
    <property type="term" value="C:plasma membrane"/>
    <property type="evidence" value="ECO:0007669"/>
    <property type="project" value="TreeGrafter"/>
</dbReference>
<dbReference type="InterPro" id="IPR036188">
    <property type="entry name" value="FAD/NAD-bd_sf"/>
</dbReference>
<evidence type="ECO:0000256" key="2">
    <source>
        <dbReference type="ARBA" id="ARBA00023002"/>
    </source>
</evidence>
<dbReference type="GO" id="GO:0055130">
    <property type="term" value="P:D-alanine catabolic process"/>
    <property type="evidence" value="ECO:0007669"/>
    <property type="project" value="TreeGrafter"/>
</dbReference>
<dbReference type="Pfam" id="PF01266">
    <property type="entry name" value="DAO"/>
    <property type="match status" value="1"/>
</dbReference>
<dbReference type="PANTHER" id="PTHR13847">
    <property type="entry name" value="SARCOSINE DEHYDROGENASE-RELATED"/>
    <property type="match status" value="1"/>
</dbReference>
<proteinExistence type="inferred from homology"/>
<evidence type="ECO:0000256" key="1">
    <source>
        <dbReference type="ARBA" id="ARBA00009410"/>
    </source>
</evidence>
<organism evidence="4 5">
    <name type="scientific">Pararhizobium mangrovi</name>
    <dbReference type="NCBI Taxonomy" id="2590452"/>
    <lineage>
        <taxon>Bacteria</taxon>
        <taxon>Pseudomonadati</taxon>
        <taxon>Pseudomonadota</taxon>
        <taxon>Alphaproteobacteria</taxon>
        <taxon>Hyphomicrobiales</taxon>
        <taxon>Rhizobiaceae</taxon>
        <taxon>Rhizobium/Agrobacterium group</taxon>
        <taxon>Pararhizobium</taxon>
    </lineage>
</organism>
<keyword evidence="5" id="KW-1185">Reference proteome</keyword>
<dbReference type="AlphaFoldDB" id="A0A506U6G1"/>
<dbReference type="OrthoDB" id="9787190at2"/>
<name>A0A506U6G1_9HYPH</name>
<sequence length="450" mass="48135">MARGVPALVSVSSDAALPEKVDVVVIGGGIAGVATAFFLARAGVSVLVCEKGRIAGEQSSRNWGWVRQMGRDAAELPLTIESLRIWRGLHEMGVETGFRETGITYVARTARESADFEGWKRDGTAHGVPIRLLSAREVRRHLPQITDTFRTALHTGNDGRAEPAMAVPALAEAARGHGARIMTDCAVRDVETSGGRVSGVVTEHGRVACAQVLVAGGAWTRRFLGNLGVRFPQLRVIGSVARIETEHALPEMPVGGGDFAVRQRLDGGYTIARRNANIAPITPDSFAFLADFLPTYLKTWRELSVRVNRHSLDELRGRRRWHADEPSPFEACRVLDPDPDLSCVEEARKRVERAFPGAGMVRLTHAWAGVIDASPDAVPAIGPVPGREGLFVASGFSGHGFGIGPGAGRLAADLVTGGTPCVDPAPFSPSRFIRASATGAKRARQDNEAD</sequence>
<dbReference type="InterPro" id="IPR006076">
    <property type="entry name" value="FAD-dep_OxRdtase"/>
</dbReference>
<keyword evidence="2" id="KW-0560">Oxidoreductase</keyword>
<dbReference type="Proteomes" id="UP000320314">
    <property type="component" value="Unassembled WGS sequence"/>
</dbReference>
<dbReference type="PANTHER" id="PTHR13847:SF280">
    <property type="entry name" value="D-AMINO ACID DEHYDROGENASE"/>
    <property type="match status" value="1"/>
</dbReference>
<evidence type="ECO:0000259" key="3">
    <source>
        <dbReference type="Pfam" id="PF01266"/>
    </source>
</evidence>
<evidence type="ECO:0000313" key="4">
    <source>
        <dbReference type="EMBL" id="TPW28199.1"/>
    </source>
</evidence>
<dbReference type="EMBL" id="VHLH01000016">
    <property type="protein sequence ID" value="TPW28199.1"/>
    <property type="molecule type" value="Genomic_DNA"/>
</dbReference>
<gene>
    <name evidence="4" type="ORF">FJU11_09885</name>
</gene>
<dbReference type="GO" id="GO:0005737">
    <property type="term" value="C:cytoplasm"/>
    <property type="evidence" value="ECO:0007669"/>
    <property type="project" value="TreeGrafter"/>
</dbReference>
<dbReference type="Gene3D" id="3.30.9.10">
    <property type="entry name" value="D-Amino Acid Oxidase, subunit A, domain 2"/>
    <property type="match status" value="1"/>
</dbReference>